<dbReference type="PRINTS" id="PR00888">
    <property type="entry name" value="SM22CALPONIN"/>
</dbReference>
<dbReference type="Ensembl" id="ENSNPET00000001548.1">
    <property type="protein sequence ID" value="ENSNPEP00000001522.1"/>
    <property type="gene ID" value="ENSNPEG00000001186.1"/>
</dbReference>
<dbReference type="Gene3D" id="1.10.418.10">
    <property type="entry name" value="Calponin-like domain"/>
    <property type="match status" value="2"/>
</dbReference>
<dbReference type="InterPro" id="IPR001715">
    <property type="entry name" value="CH_dom"/>
</dbReference>
<proteinExistence type="predicted"/>
<dbReference type="PANTHER" id="PTHR47385:SF12">
    <property type="entry name" value="CALPONIN-1"/>
    <property type="match status" value="1"/>
</dbReference>
<dbReference type="AlphaFoldDB" id="A0A8C6YKL8"/>
<evidence type="ECO:0000259" key="2">
    <source>
        <dbReference type="SMART" id="SM00033"/>
    </source>
</evidence>
<dbReference type="SUPFAM" id="SSF47576">
    <property type="entry name" value="Calponin-homology domain, CH-domain"/>
    <property type="match status" value="1"/>
</dbReference>
<dbReference type="GO" id="GO:0051015">
    <property type="term" value="F:actin filament binding"/>
    <property type="evidence" value="ECO:0007669"/>
    <property type="project" value="TreeGrafter"/>
</dbReference>
<evidence type="ECO:0000313" key="3">
    <source>
        <dbReference type="Ensembl" id="ENSNPEP00000001522.1"/>
    </source>
</evidence>
<sequence length="203" mass="22037">MDGGGSARTPGPLERRGASRTPGALRLLLGGGQPDAWAPWHPEPAGHLDPPWECPGGRGDSGMPGPSLGSPRSPWTSQPPFRKYDAQSERELRAWIEGVTGRRIGDNFMEGLKDGVILCEYGVTPDPLENIGNFLKGIRRYGVKAHDIFEANDLFENTNHTQVQSTLMALASQVRPRAQSDGVTWLGTRGELRQGGTLGTWEL</sequence>
<dbReference type="Pfam" id="PF00307">
    <property type="entry name" value="CH"/>
    <property type="match status" value="1"/>
</dbReference>
<keyword evidence="4" id="KW-1185">Reference proteome</keyword>
<name>A0A8C6YKL8_NOTPE</name>
<dbReference type="Proteomes" id="UP000694420">
    <property type="component" value="Unplaced"/>
</dbReference>
<protein>
    <recommendedName>
        <fullName evidence="2">Calponin-homology (CH) domain-containing protein</fullName>
    </recommendedName>
</protein>
<evidence type="ECO:0000256" key="1">
    <source>
        <dbReference type="SAM" id="MobiDB-lite"/>
    </source>
</evidence>
<feature type="region of interest" description="Disordered" evidence="1">
    <location>
        <begin position="1"/>
        <end position="81"/>
    </location>
</feature>
<dbReference type="SMART" id="SM00033">
    <property type="entry name" value="CH"/>
    <property type="match status" value="1"/>
</dbReference>
<organism evidence="3 4">
    <name type="scientific">Nothoprocta perdicaria</name>
    <name type="common">Chilean tinamou</name>
    <name type="synonym">Crypturus perdicarius</name>
    <dbReference type="NCBI Taxonomy" id="30464"/>
    <lineage>
        <taxon>Eukaryota</taxon>
        <taxon>Metazoa</taxon>
        <taxon>Chordata</taxon>
        <taxon>Craniata</taxon>
        <taxon>Vertebrata</taxon>
        <taxon>Euteleostomi</taxon>
        <taxon>Archelosauria</taxon>
        <taxon>Archosauria</taxon>
        <taxon>Dinosauria</taxon>
        <taxon>Saurischia</taxon>
        <taxon>Theropoda</taxon>
        <taxon>Coelurosauria</taxon>
        <taxon>Aves</taxon>
        <taxon>Palaeognathae</taxon>
        <taxon>Tinamiformes</taxon>
        <taxon>Tinamidae</taxon>
        <taxon>Nothoprocta</taxon>
    </lineage>
</organism>
<accession>A0A8C6YKL8</accession>
<dbReference type="GO" id="GO:0015629">
    <property type="term" value="C:actin cytoskeleton"/>
    <property type="evidence" value="ECO:0007669"/>
    <property type="project" value="TreeGrafter"/>
</dbReference>
<evidence type="ECO:0000313" key="4">
    <source>
        <dbReference type="Proteomes" id="UP000694420"/>
    </source>
</evidence>
<feature type="domain" description="Calponin-homology (CH)" evidence="2">
    <location>
        <begin position="88"/>
        <end position="170"/>
    </location>
</feature>
<reference evidence="3" key="1">
    <citation type="submission" date="2025-08" db="UniProtKB">
        <authorList>
            <consortium name="Ensembl"/>
        </authorList>
    </citation>
    <scope>IDENTIFICATION</scope>
</reference>
<dbReference type="GO" id="GO:0005925">
    <property type="term" value="C:focal adhesion"/>
    <property type="evidence" value="ECO:0007669"/>
    <property type="project" value="TreeGrafter"/>
</dbReference>
<reference evidence="3" key="2">
    <citation type="submission" date="2025-09" db="UniProtKB">
        <authorList>
            <consortium name="Ensembl"/>
        </authorList>
    </citation>
    <scope>IDENTIFICATION</scope>
</reference>
<dbReference type="InterPro" id="IPR003096">
    <property type="entry name" value="SM22_calponin"/>
</dbReference>
<dbReference type="InterPro" id="IPR036872">
    <property type="entry name" value="CH_dom_sf"/>
</dbReference>
<dbReference type="PANTHER" id="PTHR47385">
    <property type="entry name" value="CALPONIN"/>
    <property type="match status" value="1"/>
</dbReference>
<dbReference type="GO" id="GO:0007015">
    <property type="term" value="P:actin filament organization"/>
    <property type="evidence" value="ECO:0007669"/>
    <property type="project" value="TreeGrafter"/>
</dbReference>
<dbReference type="InterPro" id="IPR050606">
    <property type="entry name" value="Calponin-like"/>
</dbReference>